<dbReference type="EMBL" id="AWOR01000012">
    <property type="protein sequence ID" value="KGH31555.1"/>
    <property type="molecule type" value="Genomic_DNA"/>
</dbReference>
<reference evidence="2 3" key="1">
    <citation type="submission" date="2013-09" db="EMBL/GenBank/DDBJ databases">
        <title>High correlation between genotypes and phenotypes of environmental bacteria Comamonas testosteroni strains.</title>
        <authorList>
            <person name="Liu L."/>
            <person name="Zhu W."/>
            <person name="Xia X."/>
            <person name="Xu B."/>
            <person name="Luo M."/>
            <person name="Wang G."/>
        </authorList>
    </citation>
    <scope>NUCLEOTIDE SEQUENCE [LARGE SCALE GENOMIC DNA]</scope>
    <source>
        <strain evidence="2 3">JL40</strain>
    </source>
</reference>
<feature type="signal peptide" evidence="1">
    <location>
        <begin position="1"/>
        <end position="30"/>
    </location>
</feature>
<evidence type="ECO:0008006" key="4">
    <source>
        <dbReference type="Google" id="ProtNLM"/>
    </source>
</evidence>
<dbReference type="InterPro" id="IPR011990">
    <property type="entry name" value="TPR-like_helical_dom_sf"/>
</dbReference>
<sequence>MGLSMLARHAARGVKALAVAAASMSLSTQAAKPDVGFEARFAPLYATVFSEGGSFSGRAMSADLQALEPLLKKPGFAARDIFRLYYTQASVYARRSMPKEAAEATQTALTALSGTQEPELSYAHFFLRYSSIRWLAEAGQHEAALKRVKAFQAQYPLPQIAGLPAEMRWDESVKPVRALDFPSQMQILGVYEDEGYLLHELGRFREARQANERLLPVARERLKAMGKLQQIRGVLTNIAQNCYELGDLKQAGAYLQERLQIAQAAQDHATVYDSYFQLMVLAHEQKQEPQARQWLARYEQYALNQKDSQQQTRARELLTELEQRNAGRPGK</sequence>
<dbReference type="SUPFAM" id="SSF48452">
    <property type="entry name" value="TPR-like"/>
    <property type="match status" value="1"/>
</dbReference>
<feature type="chain" id="PRO_5001919839" description="Tetratricopeptide repeat protein" evidence="1">
    <location>
        <begin position="31"/>
        <end position="331"/>
    </location>
</feature>
<comment type="caution">
    <text evidence="2">The sequence shown here is derived from an EMBL/GenBank/DDBJ whole genome shotgun (WGS) entry which is preliminary data.</text>
</comment>
<keyword evidence="1" id="KW-0732">Signal</keyword>
<protein>
    <recommendedName>
        <fullName evidence="4">Tetratricopeptide repeat protein</fullName>
    </recommendedName>
</protein>
<name>A0A096H2C0_COMTE</name>
<proteinExistence type="predicted"/>
<organism evidence="2 3">
    <name type="scientific">Comamonas testosteroni</name>
    <name type="common">Pseudomonas testosteroni</name>
    <dbReference type="NCBI Taxonomy" id="285"/>
    <lineage>
        <taxon>Bacteria</taxon>
        <taxon>Pseudomonadati</taxon>
        <taxon>Pseudomonadota</taxon>
        <taxon>Betaproteobacteria</taxon>
        <taxon>Burkholderiales</taxon>
        <taxon>Comamonadaceae</taxon>
        <taxon>Comamonas</taxon>
    </lineage>
</organism>
<gene>
    <name evidence="2" type="ORF">P353_04750</name>
</gene>
<dbReference type="Gene3D" id="1.25.40.10">
    <property type="entry name" value="Tetratricopeptide repeat domain"/>
    <property type="match status" value="1"/>
</dbReference>
<accession>A0A096H2C0</accession>
<evidence type="ECO:0000313" key="2">
    <source>
        <dbReference type="EMBL" id="KGH31555.1"/>
    </source>
</evidence>
<evidence type="ECO:0000256" key="1">
    <source>
        <dbReference type="SAM" id="SignalP"/>
    </source>
</evidence>
<evidence type="ECO:0000313" key="3">
    <source>
        <dbReference type="Proteomes" id="UP000029553"/>
    </source>
</evidence>
<dbReference type="AlphaFoldDB" id="A0A096H2C0"/>
<dbReference type="Proteomes" id="UP000029553">
    <property type="component" value="Unassembled WGS sequence"/>
</dbReference>